<reference evidence="2 3" key="1">
    <citation type="submission" date="2019-06" db="EMBL/GenBank/DDBJ databases">
        <title>Whole genome sequencing of XDR Enterobacter.</title>
        <authorList>
            <person name="Gnana Soundari P."/>
            <person name="Vijayakumar R."/>
            <person name="Krishnan P."/>
        </authorList>
    </citation>
    <scope>NUCLEOTIDE SEQUENCE [LARGE SCALE GENOMIC DNA]</scope>
    <source>
        <strain evidence="2 3">C126</strain>
    </source>
</reference>
<feature type="region of interest" description="Disordered" evidence="1">
    <location>
        <begin position="1"/>
        <end position="27"/>
    </location>
</feature>
<accession>A0A4Y5ZU15</accession>
<dbReference type="Proteomes" id="UP000318237">
    <property type="component" value="Chromosome"/>
</dbReference>
<proteinExistence type="predicted"/>
<evidence type="ECO:0000313" key="2">
    <source>
        <dbReference type="EMBL" id="QDE47143.1"/>
    </source>
</evidence>
<evidence type="ECO:0000313" key="3">
    <source>
        <dbReference type="Proteomes" id="UP000318237"/>
    </source>
</evidence>
<sequence length="92" mass="10262">MSAGKSAACGSEPHYPDDPERRHHSGTVLRLPVSLRFKLNLQTHSTLREETAKMRESGHAMPEAVTRRPAPPWRCWPVCRMNPCGATTISVI</sequence>
<gene>
    <name evidence="2" type="ORF">EIN43_01600</name>
</gene>
<evidence type="ECO:0000256" key="1">
    <source>
        <dbReference type="SAM" id="MobiDB-lite"/>
    </source>
</evidence>
<feature type="compositionally biased region" description="Basic and acidic residues" evidence="1">
    <location>
        <begin position="46"/>
        <end position="58"/>
    </location>
</feature>
<organism evidence="2 3">
    <name type="scientific">Enterobacter hormaechei</name>
    <dbReference type="NCBI Taxonomy" id="158836"/>
    <lineage>
        <taxon>Bacteria</taxon>
        <taxon>Pseudomonadati</taxon>
        <taxon>Pseudomonadota</taxon>
        <taxon>Gammaproteobacteria</taxon>
        <taxon>Enterobacterales</taxon>
        <taxon>Enterobacteriaceae</taxon>
        <taxon>Enterobacter</taxon>
        <taxon>Enterobacter cloacae complex</taxon>
    </lineage>
</organism>
<name>A0A4Y5ZU15_9ENTR</name>
<protein>
    <submittedName>
        <fullName evidence="2">Uncharacterized protein</fullName>
    </submittedName>
</protein>
<dbReference type="AlphaFoldDB" id="A0A4Y5ZU15"/>
<dbReference type="EMBL" id="CP041054">
    <property type="protein sequence ID" value="QDE47143.1"/>
    <property type="molecule type" value="Genomic_DNA"/>
</dbReference>
<feature type="region of interest" description="Disordered" evidence="1">
    <location>
        <begin position="46"/>
        <end position="68"/>
    </location>
</feature>